<evidence type="ECO:0000313" key="1">
    <source>
        <dbReference type="EMBL" id="GJM61445.1"/>
    </source>
</evidence>
<dbReference type="RefSeq" id="WP_338236989.1">
    <property type="nucleotide sequence ID" value="NZ_BQKE01000001.1"/>
</dbReference>
<evidence type="ECO:0000313" key="2">
    <source>
        <dbReference type="Proteomes" id="UP001310022"/>
    </source>
</evidence>
<protein>
    <recommendedName>
        <fullName evidence="3">(2Fe-2S) ferredoxin domain-containing protein</fullName>
    </recommendedName>
</protein>
<dbReference type="Gene3D" id="3.40.30.10">
    <property type="entry name" value="Glutaredoxin"/>
    <property type="match status" value="1"/>
</dbReference>
<evidence type="ECO:0008006" key="3">
    <source>
        <dbReference type="Google" id="ProtNLM"/>
    </source>
</evidence>
<dbReference type="SUPFAM" id="SSF52833">
    <property type="entry name" value="Thioredoxin-like"/>
    <property type="match status" value="1"/>
</dbReference>
<keyword evidence="2" id="KW-1185">Reference proteome</keyword>
<organism evidence="1 2">
    <name type="scientific">Persicobacter diffluens</name>
    <dbReference type="NCBI Taxonomy" id="981"/>
    <lineage>
        <taxon>Bacteria</taxon>
        <taxon>Pseudomonadati</taxon>
        <taxon>Bacteroidota</taxon>
        <taxon>Cytophagia</taxon>
        <taxon>Cytophagales</taxon>
        <taxon>Persicobacteraceae</taxon>
        <taxon>Persicobacter</taxon>
    </lineage>
</organism>
<dbReference type="InterPro" id="IPR036249">
    <property type="entry name" value="Thioredoxin-like_sf"/>
</dbReference>
<dbReference type="AlphaFoldDB" id="A0AAN4W016"/>
<sequence>MIPLKASRKTLFFCMGKNCKKKNKGLLKWAKKHNAFKDYQCIKMSCSNNCGNKPVMFDAKEHLWVGKVTKENIKMTLKKNKDE</sequence>
<accession>A0AAN4W016</accession>
<comment type="caution">
    <text evidence="1">The sequence shown here is derived from an EMBL/GenBank/DDBJ whole genome shotgun (WGS) entry which is preliminary data.</text>
</comment>
<reference evidence="1 2" key="1">
    <citation type="submission" date="2021-12" db="EMBL/GenBank/DDBJ databases">
        <title>Genome sequencing of bacteria with rrn-lacking chromosome and rrn-plasmid.</title>
        <authorList>
            <person name="Anda M."/>
            <person name="Iwasaki W."/>
        </authorList>
    </citation>
    <scope>NUCLEOTIDE SEQUENCE [LARGE SCALE GENOMIC DNA]</scope>
    <source>
        <strain evidence="1 2">NBRC 15940</strain>
    </source>
</reference>
<name>A0AAN4W016_9BACT</name>
<dbReference type="Proteomes" id="UP001310022">
    <property type="component" value="Unassembled WGS sequence"/>
</dbReference>
<dbReference type="EMBL" id="BQKE01000001">
    <property type="protein sequence ID" value="GJM61445.1"/>
    <property type="molecule type" value="Genomic_DNA"/>
</dbReference>
<gene>
    <name evidence="1" type="ORF">PEDI_19970</name>
</gene>
<proteinExistence type="predicted"/>